<dbReference type="SUPFAM" id="SSF55068">
    <property type="entry name" value="Peptide methionine sulfoxide reductase"/>
    <property type="match status" value="1"/>
</dbReference>
<dbReference type="HAMAP" id="MF_01401">
    <property type="entry name" value="MsrA"/>
    <property type="match status" value="1"/>
</dbReference>
<dbReference type="GO" id="GO:0008113">
    <property type="term" value="F:peptide-methionine (S)-S-oxide reductase activity"/>
    <property type="evidence" value="ECO:0007669"/>
    <property type="project" value="UniProtKB-UniRule"/>
</dbReference>
<dbReference type="Proteomes" id="UP000537141">
    <property type="component" value="Unassembled WGS sequence"/>
</dbReference>
<evidence type="ECO:0000256" key="1">
    <source>
        <dbReference type="ARBA" id="ARBA00023002"/>
    </source>
</evidence>
<name>A0A7X0NDR3_9GAMM</name>
<organism evidence="6 7">
    <name type="scientific">Thalassotalea piscium</name>
    <dbReference type="NCBI Taxonomy" id="1230533"/>
    <lineage>
        <taxon>Bacteria</taxon>
        <taxon>Pseudomonadati</taxon>
        <taxon>Pseudomonadota</taxon>
        <taxon>Gammaproteobacteria</taxon>
        <taxon>Alteromonadales</taxon>
        <taxon>Colwelliaceae</taxon>
        <taxon>Thalassotalea</taxon>
    </lineage>
</organism>
<comment type="catalytic activity">
    <reaction evidence="2 4">
        <text>L-methionyl-[protein] + [thioredoxin]-disulfide + H2O = L-methionyl-(S)-S-oxide-[protein] + [thioredoxin]-dithiol</text>
        <dbReference type="Rhea" id="RHEA:14217"/>
        <dbReference type="Rhea" id="RHEA-COMP:10698"/>
        <dbReference type="Rhea" id="RHEA-COMP:10700"/>
        <dbReference type="Rhea" id="RHEA-COMP:12313"/>
        <dbReference type="Rhea" id="RHEA-COMP:12315"/>
        <dbReference type="ChEBI" id="CHEBI:15377"/>
        <dbReference type="ChEBI" id="CHEBI:16044"/>
        <dbReference type="ChEBI" id="CHEBI:29950"/>
        <dbReference type="ChEBI" id="CHEBI:44120"/>
        <dbReference type="ChEBI" id="CHEBI:50058"/>
        <dbReference type="EC" id="1.8.4.11"/>
    </reaction>
</comment>
<dbReference type="NCBIfam" id="TIGR00401">
    <property type="entry name" value="msrA"/>
    <property type="match status" value="1"/>
</dbReference>
<comment type="similarity">
    <text evidence="4">Belongs to the MsrA Met sulfoxide reductase family.</text>
</comment>
<protein>
    <recommendedName>
        <fullName evidence="4">Peptide methionine sulfoxide reductase MsrA</fullName>
        <shortName evidence="4">Protein-methionine-S-oxide reductase</shortName>
        <ecNumber evidence="4">1.8.4.11</ecNumber>
    </recommendedName>
    <alternativeName>
        <fullName evidence="4">Peptide-methionine (S)-S-oxide reductase</fullName>
        <shortName evidence="4">Peptide Met(O) reductase</shortName>
    </alternativeName>
</protein>
<proteinExistence type="inferred from homology"/>
<dbReference type="InterPro" id="IPR036509">
    <property type="entry name" value="Met_Sox_Rdtase_MsrA_sf"/>
</dbReference>
<evidence type="ECO:0000259" key="5">
    <source>
        <dbReference type="Pfam" id="PF01625"/>
    </source>
</evidence>
<dbReference type="InterPro" id="IPR002569">
    <property type="entry name" value="Met_Sox_Rdtase_MsrA_dom"/>
</dbReference>
<evidence type="ECO:0000313" key="7">
    <source>
        <dbReference type="Proteomes" id="UP000537141"/>
    </source>
</evidence>
<gene>
    <name evidence="4" type="primary">msrA</name>
    <name evidence="6" type="ORF">HNQ55_000038</name>
</gene>
<comment type="function">
    <text evidence="4">Has an important function as a repair enzyme for proteins that have been inactivated by oxidation. Catalyzes the reversible oxidation-reduction of methionine sulfoxide in proteins to methionine.</text>
</comment>
<dbReference type="PANTHER" id="PTHR43774:SF1">
    <property type="entry name" value="PEPTIDE METHIONINE SULFOXIDE REDUCTASE MSRA 2"/>
    <property type="match status" value="1"/>
</dbReference>
<evidence type="ECO:0000256" key="2">
    <source>
        <dbReference type="ARBA" id="ARBA00047806"/>
    </source>
</evidence>
<keyword evidence="7" id="KW-1185">Reference proteome</keyword>
<dbReference type="AlphaFoldDB" id="A0A7X0NDR3"/>
<dbReference type="EMBL" id="JACHHU010000001">
    <property type="protein sequence ID" value="MBB6541564.1"/>
    <property type="molecule type" value="Genomic_DNA"/>
</dbReference>
<evidence type="ECO:0000256" key="4">
    <source>
        <dbReference type="HAMAP-Rule" id="MF_01401"/>
    </source>
</evidence>
<sequence>MKTEQITLGAGCFWCVETIFARLKGVNKVISGYADGDIEDPTYEQVCTGTTNHAEVVQISYDPHVISFEKLLTVFFAIHDPTTLNRQGGDIGTQYRSTVIFHTDEQRAATINKIEALEQSGEFEQKIVTTVVPFSHFYSAESYHQDYFTNNTDNQYCQLVVAKKVQKFLSNFSHLLKDEK</sequence>
<keyword evidence="1 4" id="KW-0560">Oxidoreductase</keyword>
<dbReference type="EC" id="1.8.4.11" evidence="4"/>
<comment type="catalytic activity">
    <reaction evidence="3 4">
        <text>[thioredoxin]-disulfide + L-methionine + H2O = L-methionine (S)-S-oxide + [thioredoxin]-dithiol</text>
        <dbReference type="Rhea" id="RHEA:19993"/>
        <dbReference type="Rhea" id="RHEA-COMP:10698"/>
        <dbReference type="Rhea" id="RHEA-COMP:10700"/>
        <dbReference type="ChEBI" id="CHEBI:15377"/>
        <dbReference type="ChEBI" id="CHEBI:29950"/>
        <dbReference type="ChEBI" id="CHEBI:50058"/>
        <dbReference type="ChEBI" id="CHEBI:57844"/>
        <dbReference type="ChEBI" id="CHEBI:58772"/>
        <dbReference type="EC" id="1.8.4.11"/>
    </reaction>
</comment>
<feature type="domain" description="Peptide methionine sulphoxide reductase MsrA" evidence="5">
    <location>
        <begin position="5"/>
        <end position="158"/>
    </location>
</feature>
<reference evidence="6 7" key="1">
    <citation type="submission" date="2020-08" db="EMBL/GenBank/DDBJ databases">
        <title>Genomic Encyclopedia of Type Strains, Phase IV (KMG-IV): sequencing the most valuable type-strain genomes for metagenomic binning, comparative biology and taxonomic classification.</title>
        <authorList>
            <person name="Goeker M."/>
        </authorList>
    </citation>
    <scope>NUCLEOTIDE SEQUENCE [LARGE SCALE GENOMIC DNA]</scope>
    <source>
        <strain evidence="6 7">DSM 26287</strain>
    </source>
</reference>
<accession>A0A7X0NDR3</accession>
<dbReference type="RefSeq" id="WP_184420921.1">
    <property type="nucleotide sequence ID" value="NZ_AP027362.1"/>
</dbReference>
<dbReference type="Gene3D" id="3.30.1060.10">
    <property type="entry name" value="Peptide methionine sulphoxide reductase MsrA"/>
    <property type="match status" value="1"/>
</dbReference>
<evidence type="ECO:0000256" key="3">
    <source>
        <dbReference type="ARBA" id="ARBA00048782"/>
    </source>
</evidence>
<feature type="active site" evidence="4">
    <location>
        <position position="12"/>
    </location>
</feature>
<evidence type="ECO:0000313" key="6">
    <source>
        <dbReference type="EMBL" id="MBB6541564.1"/>
    </source>
</evidence>
<comment type="caution">
    <text evidence="6">The sequence shown here is derived from an EMBL/GenBank/DDBJ whole genome shotgun (WGS) entry which is preliminary data.</text>
</comment>
<dbReference type="PANTHER" id="PTHR43774">
    <property type="entry name" value="PEPTIDE METHIONINE SULFOXIDE REDUCTASE"/>
    <property type="match status" value="1"/>
</dbReference>
<dbReference type="Pfam" id="PF01625">
    <property type="entry name" value="PMSR"/>
    <property type="match status" value="1"/>
</dbReference>